<name>A0A0F7V870_TOXGV</name>
<feature type="compositionally biased region" description="Low complexity" evidence="1">
    <location>
        <begin position="1"/>
        <end position="17"/>
    </location>
</feature>
<evidence type="ECO:0000256" key="1">
    <source>
        <dbReference type="SAM" id="MobiDB-lite"/>
    </source>
</evidence>
<dbReference type="AlphaFoldDB" id="A0A0F7V870"/>
<organism evidence="2">
    <name type="scientific">Toxoplasma gondii (strain ATCC 50861 / VEG)</name>
    <dbReference type="NCBI Taxonomy" id="432359"/>
    <lineage>
        <taxon>Eukaryota</taxon>
        <taxon>Sar</taxon>
        <taxon>Alveolata</taxon>
        <taxon>Apicomplexa</taxon>
        <taxon>Conoidasida</taxon>
        <taxon>Coccidia</taxon>
        <taxon>Eucoccidiorida</taxon>
        <taxon>Eimeriorina</taxon>
        <taxon>Sarcocystidae</taxon>
        <taxon>Toxoplasma</taxon>
    </lineage>
</organism>
<gene>
    <name evidence="2" type="ORF">BN1205_001855</name>
</gene>
<feature type="region of interest" description="Disordered" evidence="1">
    <location>
        <begin position="1"/>
        <end position="56"/>
    </location>
</feature>
<reference evidence="2" key="1">
    <citation type="journal article" date="2015" name="PLoS ONE">
        <title>Comprehensive Evaluation of Toxoplasma gondii VEG and Neospora caninum LIV Genomes with Tachyzoite Stage Transcriptome and Proteome Defines Novel Transcript Features.</title>
        <authorList>
            <person name="Ramaprasad A."/>
            <person name="Mourier T."/>
            <person name="Naeem R."/>
            <person name="Malas T.B."/>
            <person name="Moussa E."/>
            <person name="Panigrahi A."/>
            <person name="Vermont S.J."/>
            <person name="Otto T.D."/>
            <person name="Wastling J."/>
            <person name="Pain A."/>
        </authorList>
    </citation>
    <scope>NUCLEOTIDE SEQUENCE</scope>
    <source>
        <strain evidence="2">VEG</strain>
    </source>
</reference>
<accession>A0A0F7V870</accession>
<feature type="region of interest" description="Disordered" evidence="1">
    <location>
        <begin position="165"/>
        <end position="184"/>
    </location>
</feature>
<evidence type="ECO:0000313" key="2">
    <source>
        <dbReference type="EMBL" id="CEL78609.1"/>
    </source>
</evidence>
<proteinExistence type="predicted"/>
<sequence length="184" mass="19542">MAVSGSTASSVGGVRSVQGATSLPPSPTDRGLTPTGCISAVVTPRSRRSSTVDYPSLAPNQENGLPFFPSAAWSGQGSIPGPSFSPHRPVYVMDPPRVGKVRWKNKTSQPDILTRKGPMTLETFSSRGDFFLLLPPLLPHPGVPLDANGAFDLRTFMLSQGSNAARPLHEATDGDGWGPPMYER</sequence>
<protein>
    <submittedName>
        <fullName evidence="2">Uncharacterized protein</fullName>
    </submittedName>
</protein>
<dbReference type="EMBL" id="LN714502">
    <property type="protein sequence ID" value="CEL78609.1"/>
    <property type="molecule type" value="Genomic_DNA"/>
</dbReference>